<dbReference type="InterPro" id="IPR003439">
    <property type="entry name" value="ABC_transporter-like_ATP-bd"/>
</dbReference>
<dbReference type="InterPro" id="IPR027417">
    <property type="entry name" value="P-loop_NTPase"/>
</dbReference>
<keyword evidence="3 5" id="KW-0067">ATP-binding</keyword>
<dbReference type="PROSITE" id="PS50893">
    <property type="entry name" value="ABC_TRANSPORTER_2"/>
    <property type="match status" value="1"/>
</dbReference>
<dbReference type="GO" id="GO:0016887">
    <property type="term" value="F:ATP hydrolysis activity"/>
    <property type="evidence" value="ECO:0007669"/>
    <property type="project" value="InterPro"/>
</dbReference>
<evidence type="ECO:0000256" key="3">
    <source>
        <dbReference type="ARBA" id="ARBA00022840"/>
    </source>
</evidence>
<dbReference type="InterPro" id="IPR050153">
    <property type="entry name" value="Metal_Ion_Import_ABC"/>
</dbReference>
<dbReference type="AlphaFoldDB" id="A0A0R2AHY3"/>
<organism evidence="5 6">
    <name type="scientific">Paucilactobacillus vaccinostercus DSM 20634</name>
    <dbReference type="NCBI Taxonomy" id="1423813"/>
    <lineage>
        <taxon>Bacteria</taxon>
        <taxon>Bacillati</taxon>
        <taxon>Bacillota</taxon>
        <taxon>Bacilli</taxon>
        <taxon>Lactobacillales</taxon>
        <taxon>Lactobacillaceae</taxon>
        <taxon>Paucilactobacillus</taxon>
    </lineage>
</organism>
<feature type="domain" description="ABC transporter" evidence="4">
    <location>
        <begin position="1"/>
        <end position="223"/>
    </location>
</feature>
<keyword evidence="6" id="KW-1185">Reference proteome</keyword>
<dbReference type="PANTHER" id="PTHR42734">
    <property type="entry name" value="METAL TRANSPORT SYSTEM ATP-BINDING PROTEIN TM_0124-RELATED"/>
    <property type="match status" value="1"/>
</dbReference>
<comment type="caution">
    <text evidence="5">The sequence shown here is derived from an EMBL/GenBank/DDBJ whole genome shotgun (WGS) entry which is preliminary data.</text>
</comment>
<dbReference type="SUPFAM" id="SSF52540">
    <property type="entry name" value="P-loop containing nucleoside triphosphate hydrolases"/>
    <property type="match status" value="1"/>
</dbReference>
<evidence type="ECO:0000256" key="1">
    <source>
        <dbReference type="ARBA" id="ARBA00022448"/>
    </source>
</evidence>
<dbReference type="Pfam" id="PF00005">
    <property type="entry name" value="ABC_tran"/>
    <property type="match status" value="1"/>
</dbReference>
<evidence type="ECO:0000259" key="4">
    <source>
        <dbReference type="PROSITE" id="PS50893"/>
    </source>
</evidence>
<dbReference type="EMBL" id="AYYY01000001">
    <property type="protein sequence ID" value="KRM62787.1"/>
    <property type="molecule type" value="Genomic_DNA"/>
</dbReference>
<name>A0A0R2AHY3_9LACO</name>
<dbReference type="Gene3D" id="3.40.50.300">
    <property type="entry name" value="P-loop containing nucleotide triphosphate hydrolases"/>
    <property type="match status" value="1"/>
</dbReference>
<dbReference type="SMART" id="SM00382">
    <property type="entry name" value="AAA"/>
    <property type="match status" value="1"/>
</dbReference>
<dbReference type="Proteomes" id="UP000051733">
    <property type="component" value="Unassembled WGS sequence"/>
</dbReference>
<dbReference type="STRING" id="1423813.FC26_GL001218"/>
<gene>
    <name evidence="5" type="ORF">FC26_GL001218</name>
</gene>
<reference evidence="5 6" key="1">
    <citation type="journal article" date="2015" name="Genome Announc.">
        <title>Expanding the biotechnology potential of lactobacilli through comparative genomics of 213 strains and associated genera.</title>
        <authorList>
            <person name="Sun Z."/>
            <person name="Harris H.M."/>
            <person name="McCann A."/>
            <person name="Guo C."/>
            <person name="Argimon S."/>
            <person name="Zhang W."/>
            <person name="Yang X."/>
            <person name="Jeffery I.B."/>
            <person name="Cooney J.C."/>
            <person name="Kagawa T.F."/>
            <person name="Liu W."/>
            <person name="Song Y."/>
            <person name="Salvetti E."/>
            <person name="Wrobel A."/>
            <person name="Rasinkangas P."/>
            <person name="Parkhill J."/>
            <person name="Rea M.C."/>
            <person name="O'Sullivan O."/>
            <person name="Ritari J."/>
            <person name="Douillard F.P."/>
            <person name="Paul Ross R."/>
            <person name="Yang R."/>
            <person name="Briner A.E."/>
            <person name="Felis G.E."/>
            <person name="de Vos W.M."/>
            <person name="Barrangou R."/>
            <person name="Klaenhammer T.R."/>
            <person name="Caufield P.W."/>
            <person name="Cui Y."/>
            <person name="Zhang H."/>
            <person name="O'Toole P.W."/>
        </authorList>
    </citation>
    <scope>NUCLEOTIDE SEQUENCE [LARGE SCALE GENOMIC DNA]</scope>
    <source>
        <strain evidence="5 6">DSM 20634</strain>
    </source>
</reference>
<evidence type="ECO:0000313" key="5">
    <source>
        <dbReference type="EMBL" id="KRM62787.1"/>
    </source>
</evidence>
<keyword evidence="1" id="KW-0813">Transport</keyword>
<proteinExistence type="predicted"/>
<dbReference type="GO" id="GO:0005524">
    <property type="term" value="F:ATP binding"/>
    <property type="evidence" value="ECO:0007669"/>
    <property type="project" value="UniProtKB-KW"/>
</dbReference>
<keyword evidence="2" id="KW-0547">Nucleotide-binding</keyword>
<dbReference type="InterPro" id="IPR003593">
    <property type="entry name" value="AAA+_ATPase"/>
</dbReference>
<sequence length="223" mass="25328">MNVQRLALSYGDEDVIDDLNFHLQAGHFLAVIGENGVGKTTLVRALLGQLKPKAGVIEFSEPKKKMKIGYVPQFRNLDEEYPLSVRDFVALSLINRRLPWLNKAEVQRLDEVMQQTNLLKIANRPVGLASGGEKQRAYLAQALINRPELLILDESTASLDNEMKYELLDLVAKFQHGQDLSVIFITHDLPLAQRYADHFLMMEHFKYTTGKIADLPVEQVEEQ</sequence>
<evidence type="ECO:0000256" key="2">
    <source>
        <dbReference type="ARBA" id="ARBA00022741"/>
    </source>
</evidence>
<dbReference type="PATRIC" id="fig|1423813.3.peg.1240"/>
<accession>A0A0R2AHY3</accession>
<evidence type="ECO:0000313" key="6">
    <source>
        <dbReference type="Proteomes" id="UP000051733"/>
    </source>
</evidence>
<dbReference type="RefSeq" id="WP_235809446.1">
    <property type="nucleotide sequence ID" value="NZ_AYYY01000001.1"/>
</dbReference>
<protein>
    <submittedName>
        <fullName evidence="5">Zinc iron ABC transporter, ATP-binding protein</fullName>
    </submittedName>
</protein>